<keyword evidence="2" id="KW-0812">Transmembrane</keyword>
<dbReference type="EMBL" id="CAUOFW020006691">
    <property type="protein sequence ID" value="CAK9175734.1"/>
    <property type="molecule type" value="Genomic_DNA"/>
</dbReference>
<proteinExistence type="predicted"/>
<dbReference type="AlphaFoldDB" id="A0ABC8U1U3"/>
<feature type="region of interest" description="Disordered" evidence="1">
    <location>
        <begin position="89"/>
        <end position="113"/>
    </location>
</feature>
<keyword evidence="4" id="KW-1185">Reference proteome</keyword>
<comment type="caution">
    <text evidence="3">The sequence shown here is derived from an EMBL/GenBank/DDBJ whole genome shotgun (WGS) entry which is preliminary data.</text>
</comment>
<evidence type="ECO:0000256" key="1">
    <source>
        <dbReference type="SAM" id="MobiDB-lite"/>
    </source>
</evidence>
<keyword evidence="2" id="KW-1133">Transmembrane helix</keyword>
<evidence type="ECO:0000313" key="4">
    <source>
        <dbReference type="Proteomes" id="UP001642360"/>
    </source>
</evidence>
<feature type="non-terminal residue" evidence="3">
    <location>
        <position position="1"/>
    </location>
</feature>
<sequence length="113" mass="12682">SKTVRERLINIRGWRKRGDEDWRKNADAHKMSPEEVKRAGVEESKGPSGHNKLGGMRRRLPYSPKTMALGGVLIVATVGYFTLYAKKKREARDQDVGRVTTSGTQSEDSRPGK</sequence>
<dbReference type="Proteomes" id="UP001642360">
    <property type="component" value="Unassembled WGS sequence"/>
</dbReference>
<feature type="region of interest" description="Disordered" evidence="1">
    <location>
        <begin position="19"/>
        <end position="59"/>
    </location>
</feature>
<reference evidence="3 4" key="1">
    <citation type="submission" date="2024-02" db="EMBL/GenBank/DDBJ databases">
        <authorList>
            <person name="Vignale AGUSTIN F."/>
            <person name="Sosa J E."/>
            <person name="Modenutti C."/>
        </authorList>
    </citation>
    <scope>NUCLEOTIDE SEQUENCE [LARGE SCALE GENOMIC DNA]</scope>
</reference>
<keyword evidence="2" id="KW-0472">Membrane</keyword>
<feature type="compositionally biased region" description="Basic and acidic residues" evidence="1">
    <location>
        <begin position="19"/>
        <end position="45"/>
    </location>
</feature>
<name>A0ABC8U1U3_9AQUA</name>
<feature type="transmembrane region" description="Helical" evidence="2">
    <location>
        <begin position="66"/>
        <end position="85"/>
    </location>
</feature>
<evidence type="ECO:0000256" key="2">
    <source>
        <dbReference type="SAM" id="Phobius"/>
    </source>
</evidence>
<evidence type="ECO:0000313" key="3">
    <source>
        <dbReference type="EMBL" id="CAK9175734.1"/>
    </source>
</evidence>
<protein>
    <submittedName>
        <fullName evidence="3">Uncharacterized protein</fullName>
    </submittedName>
</protein>
<accession>A0ABC8U1U3</accession>
<gene>
    <name evidence="3" type="ORF">ILEXP_LOCUS45545</name>
</gene>
<organism evidence="3 4">
    <name type="scientific">Ilex paraguariensis</name>
    <name type="common">yerba mate</name>
    <dbReference type="NCBI Taxonomy" id="185542"/>
    <lineage>
        <taxon>Eukaryota</taxon>
        <taxon>Viridiplantae</taxon>
        <taxon>Streptophyta</taxon>
        <taxon>Embryophyta</taxon>
        <taxon>Tracheophyta</taxon>
        <taxon>Spermatophyta</taxon>
        <taxon>Magnoliopsida</taxon>
        <taxon>eudicotyledons</taxon>
        <taxon>Gunneridae</taxon>
        <taxon>Pentapetalae</taxon>
        <taxon>asterids</taxon>
        <taxon>campanulids</taxon>
        <taxon>Aquifoliales</taxon>
        <taxon>Aquifoliaceae</taxon>
        <taxon>Ilex</taxon>
    </lineage>
</organism>